<evidence type="ECO:0000256" key="1">
    <source>
        <dbReference type="SAM" id="SignalP"/>
    </source>
</evidence>
<keyword evidence="1" id="KW-0732">Signal</keyword>
<protein>
    <recommendedName>
        <fullName evidence="2">Copper-binding protein MbnP-like domain-containing protein</fullName>
    </recommendedName>
</protein>
<proteinExistence type="predicted"/>
<dbReference type="InterPro" id="IPR046863">
    <property type="entry name" value="MbnP-like_dom"/>
</dbReference>
<dbReference type="EMBL" id="FZNY01000001">
    <property type="protein sequence ID" value="SNR39919.1"/>
    <property type="molecule type" value="Genomic_DNA"/>
</dbReference>
<dbReference type="AlphaFoldDB" id="A0A238W2H6"/>
<feature type="signal peptide" evidence="1">
    <location>
        <begin position="1"/>
        <end position="17"/>
    </location>
</feature>
<evidence type="ECO:0000313" key="4">
    <source>
        <dbReference type="Proteomes" id="UP000198379"/>
    </source>
</evidence>
<dbReference type="OrthoDB" id="1422031at2"/>
<accession>A0A238W2H6</accession>
<gene>
    <name evidence="3" type="ORF">SAMN06265376_101563</name>
</gene>
<dbReference type="Proteomes" id="UP000198379">
    <property type="component" value="Unassembled WGS sequence"/>
</dbReference>
<evidence type="ECO:0000313" key="3">
    <source>
        <dbReference type="EMBL" id="SNR39919.1"/>
    </source>
</evidence>
<reference evidence="3 4" key="1">
    <citation type="submission" date="2017-06" db="EMBL/GenBank/DDBJ databases">
        <authorList>
            <person name="Kim H.J."/>
            <person name="Triplett B.A."/>
        </authorList>
    </citation>
    <scope>NUCLEOTIDE SEQUENCE [LARGE SCALE GENOMIC DNA]</scope>
    <source>
        <strain evidence="3 4">DSM 25597</strain>
    </source>
</reference>
<feature type="chain" id="PRO_5012240938" description="Copper-binding protein MbnP-like domain-containing protein" evidence="1">
    <location>
        <begin position="18"/>
        <end position="254"/>
    </location>
</feature>
<evidence type="ECO:0000259" key="2">
    <source>
        <dbReference type="Pfam" id="PF20243"/>
    </source>
</evidence>
<sequence>MRKYVALLVGFATLLTACNNNDEPGSIVQDPGSLNLTFENVVIGTSISMNPTSYTNSSNETYTISELKYIISNITLIKSDNTEYIYPVEDSYFLINEDGSKTASLSDIPADTYKGIKFGFGVDPTKYPIESGTLNFIPLAEEAGMLWSWSAGYKFLKFEGNYSSATDPTNETPFRYHVGSHGANLDNYKEITLTLNEFQISSENTASKTIQFDIAKIFDAIHTLSLEEKDDIQVDPVNAPKIAENISTAFSISE</sequence>
<feature type="domain" description="Copper-binding protein MbnP-like" evidence="2">
    <location>
        <begin position="32"/>
        <end position="228"/>
    </location>
</feature>
<dbReference type="PROSITE" id="PS51257">
    <property type="entry name" value="PROKAR_LIPOPROTEIN"/>
    <property type="match status" value="1"/>
</dbReference>
<name>A0A238W2H6_9FLAO</name>
<keyword evidence="4" id="KW-1185">Reference proteome</keyword>
<organism evidence="3 4">
    <name type="scientific">Dokdonia pacifica</name>
    <dbReference type="NCBI Taxonomy" id="1627892"/>
    <lineage>
        <taxon>Bacteria</taxon>
        <taxon>Pseudomonadati</taxon>
        <taxon>Bacteroidota</taxon>
        <taxon>Flavobacteriia</taxon>
        <taxon>Flavobacteriales</taxon>
        <taxon>Flavobacteriaceae</taxon>
        <taxon>Dokdonia</taxon>
    </lineage>
</organism>
<dbReference type="Pfam" id="PF20243">
    <property type="entry name" value="MbnP"/>
    <property type="match status" value="1"/>
</dbReference>
<dbReference type="RefSeq" id="WP_089369895.1">
    <property type="nucleotide sequence ID" value="NZ_BMEP01000002.1"/>
</dbReference>